<dbReference type="AlphaFoldDB" id="A0A813S4G9"/>
<feature type="domain" description="Galectin" evidence="4">
    <location>
        <begin position="154"/>
        <end position="284"/>
    </location>
</feature>
<reference evidence="5" key="1">
    <citation type="submission" date="2021-02" db="EMBL/GenBank/DDBJ databases">
        <authorList>
            <person name="Nowell W R."/>
        </authorList>
    </citation>
    <scope>NUCLEOTIDE SEQUENCE</scope>
</reference>
<dbReference type="FunFam" id="2.60.120.200:FF:000124">
    <property type="entry name" value="Galectin-4"/>
    <property type="match status" value="1"/>
</dbReference>
<dbReference type="OrthoDB" id="6251307at2759"/>
<dbReference type="InterPro" id="IPR001079">
    <property type="entry name" value="Galectin_CRD"/>
</dbReference>
<evidence type="ECO:0000256" key="1">
    <source>
        <dbReference type="ARBA" id="ARBA00022734"/>
    </source>
</evidence>
<dbReference type="InterPro" id="IPR013320">
    <property type="entry name" value="ConA-like_dom_sf"/>
</dbReference>
<evidence type="ECO:0000256" key="3">
    <source>
        <dbReference type="RuleBase" id="RU102079"/>
    </source>
</evidence>
<dbReference type="PANTHER" id="PTHR11346:SF189">
    <property type="entry name" value="GALECTIN"/>
    <property type="match status" value="1"/>
</dbReference>
<organism evidence="5 6">
    <name type="scientific">Adineta ricciae</name>
    <name type="common">Rotifer</name>
    <dbReference type="NCBI Taxonomy" id="249248"/>
    <lineage>
        <taxon>Eukaryota</taxon>
        <taxon>Metazoa</taxon>
        <taxon>Spiralia</taxon>
        <taxon>Gnathifera</taxon>
        <taxon>Rotifera</taxon>
        <taxon>Eurotatoria</taxon>
        <taxon>Bdelloidea</taxon>
        <taxon>Adinetida</taxon>
        <taxon>Adinetidae</taxon>
        <taxon>Adineta</taxon>
    </lineage>
</organism>
<dbReference type="SMART" id="SM00908">
    <property type="entry name" value="Gal-bind_lectin"/>
    <property type="match status" value="2"/>
</dbReference>
<dbReference type="SMART" id="SM00276">
    <property type="entry name" value="GLECT"/>
    <property type="match status" value="2"/>
</dbReference>
<keyword evidence="2" id="KW-0677">Repeat</keyword>
<dbReference type="InterPro" id="IPR044156">
    <property type="entry name" value="Galectin-like"/>
</dbReference>
<dbReference type="CDD" id="cd00070">
    <property type="entry name" value="GLECT"/>
    <property type="match status" value="2"/>
</dbReference>
<accession>A0A813S4G9</accession>
<name>A0A813S4G9_ADIRI</name>
<dbReference type="PANTHER" id="PTHR11346">
    <property type="entry name" value="GALECTIN"/>
    <property type="match status" value="1"/>
</dbReference>
<sequence>MGQQAGHHQHFGVPYAAQIQPQISYGTQIHVFGTAYGDRFEVNLANHRGDIVLHVNPRLNDRQLVLNAAPGGGWGGEDRKPLNITRGHAFSMIIMVTEQGFKIAVNNQHTADFPHRMPFQNAEIVTVKGEVNLTNVQIFPGFGGQYGQPWRFAMETPVPMNVFPGRVITIVGRVNNNASRFEFNLLAGNYDGADVAFHFNPRFDQHEAVRNSCQGGGWGNEEKQGGFPLQPGQQFEIQIICFPEHYQVNCNGHSWFTFRHRLPFQSVQALQVKGDVQVTNVYAM</sequence>
<dbReference type="Proteomes" id="UP000663852">
    <property type="component" value="Unassembled WGS sequence"/>
</dbReference>
<keyword evidence="1 3" id="KW-0430">Lectin</keyword>
<gene>
    <name evidence="5" type="ORF">EDS130_LOCUS4492</name>
</gene>
<evidence type="ECO:0000259" key="4">
    <source>
        <dbReference type="PROSITE" id="PS51304"/>
    </source>
</evidence>
<protein>
    <recommendedName>
        <fullName evidence="3">Galectin</fullName>
    </recommendedName>
</protein>
<dbReference type="Pfam" id="PF00337">
    <property type="entry name" value="Gal-bind_lectin"/>
    <property type="match status" value="2"/>
</dbReference>
<evidence type="ECO:0000313" key="5">
    <source>
        <dbReference type="EMBL" id="CAF0793974.1"/>
    </source>
</evidence>
<feature type="domain" description="Galectin" evidence="4">
    <location>
        <begin position="15"/>
        <end position="139"/>
    </location>
</feature>
<dbReference type="GO" id="GO:0030246">
    <property type="term" value="F:carbohydrate binding"/>
    <property type="evidence" value="ECO:0007669"/>
    <property type="project" value="UniProtKB-UniRule"/>
</dbReference>
<dbReference type="EMBL" id="CAJNOJ010000012">
    <property type="protein sequence ID" value="CAF0793974.1"/>
    <property type="molecule type" value="Genomic_DNA"/>
</dbReference>
<comment type="caution">
    <text evidence="5">The sequence shown here is derived from an EMBL/GenBank/DDBJ whole genome shotgun (WGS) entry which is preliminary data.</text>
</comment>
<dbReference type="PROSITE" id="PS51304">
    <property type="entry name" value="GALECTIN"/>
    <property type="match status" value="2"/>
</dbReference>
<evidence type="ECO:0000313" key="6">
    <source>
        <dbReference type="Proteomes" id="UP000663852"/>
    </source>
</evidence>
<dbReference type="Gene3D" id="2.60.120.200">
    <property type="match status" value="2"/>
</dbReference>
<evidence type="ECO:0000256" key="2">
    <source>
        <dbReference type="ARBA" id="ARBA00022737"/>
    </source>
</evidence>
<proteinExistence type="predicted"/>
<dbReference type="SUPFAM" id="SSF49899">
    <property type="entry name" value="Concanavalin A-like lectins/glucanases"/>
    <property type="match status" value="2"/>
</dbReference>